<dbReference type="SUPFAM" id="SSF160935">
    <property type="entry name" value="VPA0735-like"/>
    <property type="match status" value="1"/>
</dbReference>
<dbReference type="Proteomes" id="UP000198866">
    <property type="component" value="Unassembled WGS sequence"/>
</dbReference>
<gene>
    <name evidence="2" type="ORF">SAMN05192539_10023</name>
</gene>
<feature type="signal peptide" evidence="1">
    <location>
        <begin position="1"/>
        <end position="24"/>
    </location>
</feature>
<dbReference type="EMBL" id="FNYE01000002">
    <property type="protein sequence ID" value="SEI48873.1"/>
    <property type="molecule type" value="Genomic_DNA"/>
</dbReference>
<protein>
    <submittedName>
        <fullName evidence="2">Uncharacterized protein</fullName>
    </submittedName>
</protein>
<dbReference type="AlphaFoldDB" id="A0A1H6QZC3"/>
<feature type="chain" id="PRO_5011622406" evidence="1">
    <location>
        <begin position="25"/>
        <end position="99"/>
    </location>
</feature>
<sequence length="99" mass="10673">MRLSAGLSSICIAANCLLCSSAFAAHNAGPKDSPSDSIARYEALAKLPFPGGQPTRATAATLRDELLFQRATQVYLWALPAINLYSMKEGFGEGVRRWL</sequence>
<evidence type="ECO:0000313" key="2">
    <source>
        <dbReference type="EMBL" id="SEI48873.1"/>
    </source>
</evidence>
<proteinExistence type="predicted"/>
<keyword evidence="3" id="KW-1185">Reference proteome</keyword>
<dbReference type="STRING" id="667676.SAMN05192539_10023"/>
<evidence type="ECO:0000313" key="3">
    <source>
        <dbReference type="Proteomes" id="UP000198866"/>
    </source>
</evidence>
<accession>A0A1H6QZC3</accession>
<evidence type="ECO:0000256" key="1">
    <source>
        <dbReference type="SAM" id="SignalP"/>
    </source>
</evidence>
<keyword evidence="1" id="KW-0732">Signal</keyword>
<organism evidence="2 3">
    <name type="scientific">Paraburkholderia diazotrophica</name>
    <dbReference type="NCBI Taxonomy" id="667676"/>
    <lineage>
        <taxon>Bacteria</taxon>
        <taxon>Pseudomonadati</taxon>
        <taxon>Pseudomonadota</taxon>
        <taxon>Betaproteobacteria</taxon>
        <taxon>Burkholderiales</taxon>
        <taxon>Burkholderiaceae</taxon>
        <taxon>Paraburkholderia</taxon>
    </lineage>
</organism>
<name>A0A1H6QZC3_9BURK</name>
<reference evidence="3" key="1">
    <citation type="submission" date="2016-10" db="EMBL/GenBank/DDBJ databases">
        <authorList>
            <person name="Varghese N."/>
            <person name="Submissions S."/>
        </authorList>
    </citation>
    <scope>NUCLEOTIDE SEQUENCE [LARGE SCALE GENOMIC DNA]</scope>
    <source>
        <strain evidence="3">LMG 26031</strain>
    </source>
</reference>